<comment type="caution">
    <text evidence="2">The sequence shown here is derived from an EMBL/GenBank/DDBJ whole genome shotgun (WGS) entry which is preliminary data.</text>
</comment>
<dbReference type="RefSeq" id="WP_181060376.1">
    <property type="nucleotide sequence ID" value="NZ_JACDTY010000014.1"/>
</dbReference>
<evidence type="ECO:0000259" key="1">
    <source>
        <dbReference type="Pfam" id="PF12281"/>
    </source>
</evidence>
<dbReference type="Proteomes" id="UP000558284">
    <property type="component" value="Unassembled WGS sequence"/>
</dbReference>
<evidence type="ECO:0000313" key="3">
    <source>
        <dbReference type="Proteomes" id="UP000558284"/>
    </source>
</evidence>
<evidence type="ECO:0000313" key="2">
    <source>
        <dbReference type="EMBL" id="MBA1143349.1"/>
    </source>
</evidence>
<dbReference type="InterPro" id="IPR022550">
    <property type="entry name" value="NTP_transf_8"/>
</dbReference>
<dbReference type="EMBL" id="JACDTY010000014">
    <property type="protein sequence ID" value="MBA1143349.1"/>
    <property type="molecule type" value="Genomic_DNA"/>
</dbReference>
<organism evidence="2 3">
    <name type="scientific">Mesorhizobium neociceri</name>
    <dbReference type="NCBI Taxonomy" id="1307853"/>
    <lineage>
        <taxon>Bacteria</taxon>
        <taxon>Pseudomonadati</taxon>
        <taxon>Pseudomonadota</taxon>
        <taxon>Alphaproteobacteria</taxon>
        <taxon>Hyphomicrobiales</taxon>
        <taxon>Phyllobacteriaceae</taxon>
        <taxon>Mesorhizobium</taxon>
    </lineage>
</organism>
<dbReference type="Pfam" id="PF12281">
    <property type="entry name" value="NTP_transf_8"/>
    <property type="match status" value="1"/>
</dbReference>
<sequence>MQQIPLTYQTLYSELAQRSLDASFTTEFNIDGRFVAAEVKGRRYWYFDVPNSGGNKTRTYVGPVDDPEITKRVENFKDLKADMRERRKLVSTLVREAYLPRPEGKTGDVVRALAEAGFFRLRGVLIGTVAYQCYPAVLGVRLPSTSMVTGDADFAQFHSISVAVDDKMPPVLDTLKTVDPTFREIPHQADGRFTTKYSSRSGYKVEFLTPNTGSADYESHPTPMPALGGASAQPLRFLDFLIHQPIRAVLLHGAGIPVNVPAPERYAIHKLIVASRRRTDKDGTAKSRKDKIQAATIMEAMIEQRQTEDLADAFMEASDRGPAWKEAIRRSLSEIDDRERDTVQAALARGIQKLGRDPAEFDFGGAAATPKP</sequence>
<protein>
    <recommendedName>
        <fullName evidence="1">Nucleotidyltransferase-like domain-containing protein</fullName>
    </recommendedName>
</protein>
<gene>
    <name evidence="2" type="ORF">H0241_24310</name>
</gene>
<proteinExistence type="predicted"/>
<accession>A0A838BBF3</accession>
<feature type="domain" description="Nucleotidyltransferase-like" evidence="1">
    <location>
        <begin position="105"/>
        <end position="317"/>
    </location>
</feature>
<reference evidence="2 3" key="1">
    <citation type="submission" date="2020-07" db="EMBL/GenBank/DDBJ databases">
        <title>Definition of the novel symbiovar canariense within Mesorhizobium novociceri, a new species of genus Mesorhizobium nodulating Cicer canariense in the Caldera de Taburiente National Park (La Palma, Canary Islands).</title>
        <authorList>
            <person name="Leon-Barrios M."/>
            <person name="Perez-Yepez J."/>
            <person name="Flores-Felix J.D."/>
            <person name="Ramirez-Baena M.H."/>
            <person name="Pulido-Suarez L."/>
            <person name="Igual J.M."/>
            <person name="Velazquez E."/>
            <person name="Peix A."/>
        </authorList>
    </citation>
    <scope>NUCLEOTIDE SEQUENCE [LARGE SCALE GENOMIC DNA]</scope>
    <source>
        <strain evidence="2 3">CCANP35</strain>
    </source>
</reference>
<name>A0A838BBF3_9HYPH</name>
<dbReference type="InterPro" id="IPR058575">
    <property type="entry name" value="NTP_transf_8_dom"/>
</dbReference>
<dbReference type="PIRSF" id="PIRSF031854">
    <property type="entry name" value="UCP031854"/>
    <property type="match status" value="1"/>
</dbReference>
<dbReference type="AlphaFoldDB" id="A0A838BBF3"/>
<keyword evidence="3" id="KW-1185">Reference proteome</keyword>